<dbReference type="EMBL" id="JAPDFL010000001">
    <property type="protein sequence ID" value="MCW1933451.1"/>
    <property type="molecule type" value="Genomic_DNA"/>
</dbReference>
<proteinExistence type="predicted"/>
<dbReference type="NCBIfam" id="NF046098">
    <property type="entry name" value="RSP_7527_fam"/>
    <property type="match status" value="1"/>
</dbReference>
<dbReference type="RefSeq" id="WP_164736692.1">
    <property type="nucleotide sequence ID" value="NZ_JAPDFL010000001.1"/>
</dbReference>
<dbReference type="InterPro" id="IPR058227">
    <property type="entry name" value="RSP_7527-like"/>
</dbReference>
<protein>
    <submittedName>
        <fullName evidence="1">Uncharacterized protein</fullName>
    </submittedName>
</protein>
<accession>A0ABT3H103</accession>
<reference evidence="1 2" key="1">
    <citation type="submission" date="2022-10" db="EMBL/GenBank/DDBJ databases">
        <title>Pararhodobacter sp. nov., isolated from marine algae.</title>
        <authorList>
            <person name="Choi B.J."/>
            <person name="Kim J.M."/>
            <person name="Lee J.K."/>
            <person name="Choi D.G."/>
            <person name="Jeon C.O."/>
        </authorList>
    </citation>
    <scope>NUCLEOTIDE SEQUENCE [LARGE SCALE GENOMIC DNA]</scope>
    <source>
        <strain evidence="1 2">ZQ420</strain>
    </source>
</reference>
<gene>
    <name evidence="1" type="ORF">OKW52_14595</name>
</gene>
<evidence type="ECO:0000313" key="2">
    <source>
        <dbReference type="Proteomes" id="UP001208938"/>
    </source>
</evidence>
<name>A0ABT3H103_9RHOB</name>
<organism evidence="1 2">
    <name type="scientific">Pararhodobacter zhoushanensis</name>
    <dbReference type="NCBI Taxonomy" id="2479545"/>
    <lineage>
        <taxon>Bacteria</taxon>
        <taxon>Pseudomonadati</taxon>
        <taxon>Pseudomonadota</taxon>
        <taxon>Alphaproteobacteria</taxon>
        <taxon>Rhodobacterales</taxon>
        <taxon>Paracoccaceae</taxon>
        <taxon>Pararhodobacter</taxon>
    </lineage>
</organism>
<keyword evidence="2" id="KW-1185">Reference proteome</keyword>
<comment type="caution">
    <text evidence="1">The sequence shown here is derived from an EMBL/GenBank/DDBJ whole genome shotgun (WGS) entry which is preliminary data.</text>
</comment>
<evidence type="ECO:0000313" key="1">
    <source>
        <dbReference type="EMBL" id="MCW1933451.1"/>
    </source>
</evidence>
<sequence length="55" mass="6227">MTENTQNLYEIKEFDLLTLEREARAMQARAVADMFKSLRRGVVALFARGGQAHTA</sequence>
<dbReference type="Proteomes" id="UP001208938">
    <property type="component" value="Unassembled WGS sequence"/>
</dbReference>